<dbReference type="Pfam" id="PF00501">
    <property type="entry name" value="AMP-binding"/>
    <property type="match status" value="1"/>
</dbReference>
<evidence type="ECO:0000259" key="2">
    <source>
        <dbReference type="Pfam" id="PF13193"/>
    </source>
</evidence>
<keyword evidence="4" id="KW-1185">Reference proteome</keyword>
<dbReference type="PROSITE" id="PS00455">
    <property type="entry name" value="AMP_BINDING"/>
    <property type="match status" value="1"/>
</dbReference>
<feature type="domain" description="AMP-binding enzyme C-terminal" evidence="2">
    <location>
        <begin position="431"/>
        <end position="507"/>
    </location>
</feature>
<name>A0A7W9YMW5_9ACTN</name>
<feature type="domain" description="AMP-dependent synthetase/ligase" evidence="1">
    <location>
        <begin position="23"/>
        <end position="372"/>
    </location>
</feature>
<dbReference type="PANTHER" id="PTHR45527">
    <property type="entry name" value="NONRIBOSOMAL PEPTIDE SYNTHETASE"/>
    <property type="match status" value="1"/>
</dbReference>
<dbReference type="Proteomes" id="UP000546642">
    <property type="component" value="Unassembled WGS sequence"/>
</dbReference>
<accession>A0A7W9YMW5</accession>
<dbReference type="PANTHER" id="PTHR45527:SF1">
    <property type="entry name" value="FATTY ACID SYNTHASE"/>
    <property type="match status" value="1"/>
</dbReference>
<organism evidence="3 4">
    <name type="scientific">Nocardiopsis mwathae</name>
    <dbReference type="NCBI Taxonomy" id="1472723"/>
    <lineage>
        <taxon>Bacteria</taxon>
        <taxon>Bacillati</taxon>
        <taxon>Actinomycetota</taxon>
        <taxon>Actinomycetes</taxon>
        <taxon>Streptosporangiales</taxon>
        <taxon>Nocardiopsidaceae</taxon>
        <taxon>Nocardiopsis</taxon>
    </lineage>
</organism>
<dbReference type="InterPro" id="IPR042099">
    <property type="entry name" value="ANL_N_sf"/>
</dbReference>
<dbReference type="AlphaFoldDB" id="A0A7W9YMW5"/>
<dbReference type="EMBL" id="JACHDS010000001">
    <property type="protein sequence ID" value="MBB6175122.1"/>
    <property type="molecule type" value="Genomic_DNA"/>
</dbReference>
<dbReference type="InterPro" id="IPR000873">
    <property type="entry name" value="AMP-dep_synth/lig_dom"/>
</dbReference>
<sequence length="522" mass="56806">MRTSTGGPEHDAGTPFTHIIDAFFATARRYADGTAVIDNGRPTTYRELADMVSLVAHRVQELPSDPELPVGLYECFSTASIAAALGIMAAGRYYCPIDPAMVGERLSAFVDGAGFAEVLVVTAHEAPLPEPVHRVRLDLSSVPSHEPPEVPHSPDRTAYLLFTSGSTGTPKGALLTHRVLAVTVPALTELYDIGPADRVLHFTPLFWDTSLEELLPTLSQGGCVVMDAAADIDLHGIVTDYGITTLNLPTAFWNEFVVYLLEEDTALPPCLRTVVIGGEPVRADMLERWRRLDGADRIRLLNTYGATETGMVTHAIDLRDLLALPEPAGHVPIGHPLPHVDARILDERGEPVTAAGVEGELLVGGDGIALRYHRQPEMTAERFTDLDLGAGPTRYFRTRDMVRADASGALEFVGRKDHVVKIRGVRLDLGEVEFWIGRHPGVRAVLVVDRPKGRHNALAAYVLPGPGADTAALPTGIRAYLRANVPPYLVPSTITVVPEFVYTRSRKIDREATRSRYENEAP</sequence>
<evidence type="ECO:0000259" key="1">
    <source>
        <dbReference type="Pfam" id="PF00501"/>
    </source>
</evidence>
<dbReference type="GO" id="GO:0005737">
    <property type="term" value="C:cytoplasm"/>
    <property type="evidence" value="ECO:0007669"/>
    <property type="project" value="TreeGrafter"/>
</dbReference>
<protein>
    <submittedName>
        <fullName evidence="3">Nonribosomal peptide synthetase protein VioO</fullName>
    </submittedName>
</protein>
<dbReference type="InterPro" id="IPR020845">
    <property type="entry name" value="AMP-binding_CS"/>
</dbReference>
<gene>
    <name evidence="3" type="ORF">HNR23_005182</name>
</gene>
<dbReference type="InterPro" id="IPR025110">
    <property type="entry name" value="AMP-bd_C"/>
</dbReference>
<dbReference type="CDD" id="cd05930">
    <property type="entry name" value="A_NRPS"/>
    <property type="match status" value="1"/>
</dbReference>
<evidence type="ECO:0000313" key="4">
    <source>
        <dbReference type="Proteomes" id="UP000546642"/>
    </source>
</evidence>
<dbReference type="GO" id="GO:0044550">
    <property type="term" value="P:secondary metabolite biosynthetic process"/>
    <property type="evidence" value="ECO:0007669"/>
    <property type="project" value="TreeGrafter"/>
</dbReference>
<dbReference type="InterPro" id="IPR045851">
    <property type="entry name" value="AMP-bd_C_sf"/>
</dbReference>
<reference evidence="3 4" key="1">
    <citation type="submission" date="2020-08" db="EMBL/GenBank/DDBJ databases">
        <title>Sequencing the genomes of 1000 actinobacteria strains.</title>
        <authorList>
            <person name="Klenk H.-P."/>
        </authorList>
    </citation>
    <scope>NUCLEOTIDE SEQUENCE [LARGE SCALE GENOMIC DNA]</scope>
    <source>
        <strain evidence="3 4">DSM 46659</strain>
    </source>
</reference>
<proteinExistence type="predicted"/>
<dbReference type="GO" id="GO:0043041">
    <property type="term" value="P:amino acid activation for nonribosomal peptide biosynthetic process"/>
    <property type="evidence" value="ECO:0007669"/>
    <property type="project" value="TreeGrafter"/>
</dbReference>
<dbReference type="RefSeq" id="WP_184079590.1">
    <property type="nucleotide sequence ID" value="NZ_JACHDS010000001.1"/>
</dbReference>
<evidence type="ECO:0000313" key="3">
    <source>
        <dbReference type="EMBL" id="MBB6175122.1"/>
    </source>
</evidence>
<dbReference type="Gene3D" id="3.30.300.30">
    <property type="match status" value="1"/>
</dbReference>
<dbReference type="Gene3D" id="3.40.50.12780">
    <property type="entry name" value="N-terminal domain of ligase-like"/>
    <property type="match status" value="1"/>
</dbReference>
<dbReference type="SUPFAM" id="SSF56801">
    <property type="entry name" value="Acetyl-CoA synthetase-like"/>
    <property type="match status" value="1"/>
</dbReference>
<dbReference type="GO" id="GO:0031177">
    <property type="term" value="F:phosphopantetheine binding"/>
    <property type="evidence" value="ECO:0007669"/>
    <property type="project" value="TreeGrafter"/>
</dbReference>
<comment type="caution">
    <text evidence="3">The sequence shown here is derived from an EMBL/GenBank/DDBJ whole genome shotgun (WGS) entry which is preliminary data.</text>
</comment>
<dbReference type="Pfam" id="PF13193">
    <property type="entry name" value="AMP-binding_C"/>
    <property type="match status" value="1"/>
</dbReference>